<dbReference type="EMBL" id="FTNT01000008">
    <property type="protein sequence ID" value="SIS11948.1"/>
    <property type="molecule type" value="Genomic_DNA"/>
</dbReference>
<dbReference type="Proteomes" id="UP000186218">
    <property type="component" value="Unassembled WGS sequence"/>
</dbReference>
<keyword evidence="2" id="KW-1185">Reference proteome</keyword>
<accession>A0A1N7GHF6</accession>
<dbReference type="AlphaFoldDB" id="A0A1N7GHF6"/>
<gene>
    <name evidence="1" type="ORF">SAMN05445060_2785</name>
</gene>
<dbReference type="STRING" id="1344003.SAMN05445060_2785"/>
<proteinExistence type="predicted"/>
<evidence type="ECO:0000313" key="1">
    <source>
        <dbReference type="EMBL" id="SIS11948.1"/>
    </source>
</evidence>
<name>A0A1N7GHF6_9NOCA</name>
<evidence type="ECO:0000313" key="2">
    <source>
        <dbReference type="Proteomes" id="UP000186218"/>
    </source>
</evidence>
<sequence>MTAQPSRDFEATTDALAYKTIFANAAGNGTFMVPGGTTSLKFDSKNAPQTVTLNADPGMALLATGMFGAHVMLPEAALLEFPDIAACFNTLTETPSYKNDPTGAGFGGLVNGVSKCIDEESKSLTPKDTSTTATKSLGAILSMVQDGGALLFTNVQGALGPLTGQDRQVINVRTQQKSAAAGSGSGILTLTTGITSNGAGFVVSPNHFRVSDRYKHGGRYYADVAYHWAVERPAGSDLGYCKYHVRVTRADGSEVGRYDSDNFNGCSGGGGYGTNTELTDPGLYTVTVDIEMEKGPPLHAVQQFTLDQ</sequence>
<reference evidence="1 2" key="1">
    <citation type="submission" date="2017-01" db="EMBL/GenBank/DDBJ databases">
        <authorList>
            <person name="Mah S.A."/>
            <person name="Swanson W.J."/>
            <person name="Moy G.W."/>
            <person name="Vacquier V.D."/>
        </authorList>
    </citation>
    <scope>NUCLEOTIDE SEQUENCE [LARGE SCALE GENOMIC DNA]</scope>
    <source>
        <strain evidence="1 2">CPCC 203464</strain>
    </source>
</reference>
<organism evidence="1 2">
    <name type="scientific">Williamsia sterculiae</name>
    <dbReference type="NCBI Taxonomy" id="1344003"/>
    <lineage>
        <taxon>Bacteria</taxon>
        <taxon>Bacillati</taxon>
        <taxon>Actinomycetota</taxon>
        <taxon>Actinomycetes</taxon>
        <taxon>Mycobacteriales</taxon>
        <taxon>Nocardiaceae</taxon>
        <taxon>Williamsia</taxon>
    </lineage>
</organism>
<protein>
    <submittedName>
        <fullName evidence="1">Uncharacterized protein</fullName>
    </submittedName>
</protein>